<protein>
    <submittedName>
        <fullName evidence="1">Uncharacterized protein</fullName>
    </submittedName>
</protein>
<sequence>MIVSTLSSVETDGSFLTLSSGDLVLTSIGVCSCSCNSVGVCNCSCNSVGVVSKTLLDSGLVSLSASIDVSVSVLLAAVESSLEPGFSSTVSWSLVSFEFFLFINVTLYESKKSLALCVMWFFFNSREQKYLHILHM</sequence>
<proteinExistence type="predicted"/>
<organism evidence="1">
    <name type="scientific">Cacopsylla melanoneura</name>
    <dbReference type="NCBI Taxonomy" id="428564"/>
    <lineage>
        <taxon>Eukaryota</taxon>
        <taxon>Metazoa</taxon>
        <taxon>Ecdysozoa</taxon>
        <taxon>Arthropoda</taxon>
        <taxon>Hexapoda</taxon>
        <taxon>Insecta</taxon>
        <taxon>Pterygota</taxon>
        <taxon>Neoptera</taxon>
        <taxon>Paraneoptera</taxon>
        <taxon>Hemiptera</taxon>
        <taxon>Sternorrhyncha</taxon>
        <taxon>Psylloidea</taxon>
        <taxon>Psyllidae</taxon>
        <taxon>Psyllinae</taxon>
        <taxon>Cacopsylla</taxon>
    </lineage>
</organism>
<dbReference type="EMBL" id="HBUF01062286">
    <property type="protein sequence ID" value="CAG6626328.1"/>
    <property type="molecule type" value="Transcribed_RNA"/>
</dbReference>
<reference evidence="1" key="1">
    <citation type="submission" date="2021-05" db="EMBL/GenBank/DDBJ databases">
        <authorList>
            <person name="Alioto T."/>
            <person name="Alioto T."/>
            <person name="Gomez Garrido J."/>
        </authorList>
    </citation>
    <scope>NUCLEOTIDE SEQUENCE</scope>
</reference>
<dbReference type="AlphaFoldDB" id="A0A8D8VKJ4"/>
<evidence type="ECO:0000313" key="1">
    <source>
        <dbReference type="EMBL" id="CAG6626328.1"/>
    </source>
</evidence>
<name>A0A8D8VKJ4_9HEMI</name>
<accession>A0A8D8VKJ4</accession>
<dbReference type="EMBL" id="HBUF01062285">
    <property type="protein sequence ID" value="CAG6626327.1"/>
    <property type="molecule type" value="Transcribed_RNA"/>
</dbReference>
<dbReference type="EMBL" id="HBUF01062284">
    <property type="protein sequence ID" value="CAG6626326.1"/>
    <property type="molecule type" value="Transcribed_RNA"/>
</dbReference>